<gene>
    <name evidence="10" type="ORF">SAMN02910315_00560</name>
</gene>
<sequence length="376" mass="41165">MSEEFFIQGNEACAKGAIKAGCRFFAGYPITPSTEVAETLARELPKVGGSFVQMEDEIASAGAIIGGSWGGAKSMTATSGPGISLMQENIGYAFITETPIVVVDVQRGSPSTGQPTMAAQGDMMQARWGSHGDYEPIALSPSSVQEFFDFTIKAFNLAEEYRTPVFVMADEIIGHMREKITVEDEIEIVARKMPEDKDNYLPFKNVENGTNPMPAFGQGFNIHVTGLTHDERGYPDTNDPETHHNLVQRLCDKILNNRDKICSVQSESCEDADVIILSYGAPVRSAVEAVQKARAEGKKLGYIKLDTPWPFPEEQVRELASNASDVYVVELNLGQMYYEVERVLDSNVNVHLIGKIGGPMPTPDEILSRIDEMGGN</sequence>
<dbReference type="SUPFAM" id="SSF52518">
    <property type="entry name" value="Thiamin diphosphate-binding fold (THDP-binding)"/>
    <property type="match status" value="1"/>
</dbReference>
<name>A0A1G5VF62_9EURY</name>
<dbReference type="InterPro" id="IPR052368">
    <property type="entry name" value="2-oxoacid_oxidoreductase"/>
</dbReference>
<feature type="domain" description="Pyruvate flavodoxin/ferredoxin oxidoreductase pyrimidine binding" evidence="8">
    <location>
        <begin position="15"/>
        <end position="247"/>
    </location>
</feature>
<evidence type="ECO:0000256" key="1">
    <source>
        <dbReference type="ARBA" id="ARBA00023002"/>
    </source>
</evidence>
<evidence type="ECO:0000256" key="3">
    <source>
        <dbReference type="ARBA" id="ARBA00064882"/>
    </source>
</evidence>
<evidence type="ECO:0000256" key="5">
    <source>
        <dbReference type="ARBA" id="ARBA00071398"/>
    </source>
</evidence>
<dbReference type="GO" id="GO:0006082">
    <property type="term" value="P:organic acid metabolic process"/>
    <property type="evidence" value="ECO:0007669"/>
    <property type="project" value="UniProtKB-ARBA"/>
</dbReference>
<dbReference type="Gene3D" id="3.40.50.920">
    <property type="match status" value="1"/>
</dbReference>
<evidence type="ECO:0000313" key="10">
    <source>
        <dbReference type="EMBL" id="SDA43867.1"/>
    </source>
</evidence>
<dbReference type="Proteomes" id="UP000323439">
    <property type="component" value="Unassembled WGS sequence"/>
</dbReference>
<evidence type="ECO:0000313" key="11">
    <source>
        <dbReference type="Proteomes" id="UP000323439"/>
    </source>
</evidence>
<dbReference type="Pfam" id="PF17147">
    <property type="entry name" value="PFOR_II"/>
    <property type="match status" value="1"/>
</dbReference>
<dbReference type="GO" id="GO:0047553">
    <property type="term" value="F:2-oxoglutarate synthase activity"/>
    <property type="evidence" value="ECO:0007669"/>
    <property type="project" value="UniProtKB-EC"/>
</dbReference>
<dbReference type="InterPro" id="IPR009014">
    <property type="entry name" value="Transketo_C/PFOR_II"/>
</dbReference>
<dbReference type="CDD" id="cd07034">
    <property type="entry name" value="TPP_PYR_PFOR_IOR-alpha_like"/>
    <property type="match status" value="1"/>
</dbReference>
<dbReference type="Pfam" id="PF01855">
    <property type="entry name" value="POR_N"/>
    <property type="match status" value="1"/>
</dbReference>
<evidence type="ECO:0000259" key="9">
    <source>
        <dbReference type="Pfam" id="PF17147"/>
    </source>
</evidence>
<dbReference type="SUPFAM" id="SSF52922">
    <property type="entry name" value="TK C-terminal domain-like"/>
    <property type="match status" value="1"/>
</dbReference>
<dbReference type="AlphaFoldDB" id="A0A1G5VF62"/>
<evidence type="ECO:0000256" key="6">
    <source>
        <dbReference type="ARBA" id="ARBA00076968"/>
    </source>
</evidence>
<keyword evidence="1" id="KW-0560">Oxidoreductase</keyword>
<dbReference type="InterPro" id="IPR002880">
    <property type="entry name" value="Pyrv_Fd/Flavodoxin_OxRdtase_N"/>
</dbReference>
<keyword evidence="11" id="KW-1185">Reference proteome</keyword>
<dbReference type="GO" id="GO:0044272">
    <property type="term" value="P:sulfur compound biosynthetic process"/>
    <property type="evidence" value="ECO:0007669"/>
    <property type="project" value="UniProtKB-ARBA"/>
</dbReference>
<dbReference type="STRING" id="230361.sm9_1877"/>
<proteinExistence type="predicted"/>
<dbReference type="EMBL" id="FMXB01000003">
    <property type="protein sequence ID" value="SDA43867.1"/>
    <property type="molecule type" value="Genomic_DNA"/>
</dbReference>
<evidence type="ECO:0000256" key="4">
    <source>
        <dbReference type="ARBA" id="ARBA00066947"/>
    </source>
</evidence>
<protein>
    <recommendedName>
        <fullName evidence="5">2-oxoglutarate synthase subunit KorA</fullName>
        <ecNumber evidence="4">1.2.7.3</ecNumber>
    </recommendedName>
    <alternativeName>
        <fullName evidence="7">2-ketoglutarate oxidoreductase alpha chain</fullName>
    </alternativeName>
    <alternativeName>
        <fullName evidence="6">2-oxoglutarate-ferredoxin oxidoreductase subunit alpha</fullName>
    </alternativeName>
</protein>
<dbReference type="FunFam" id="3.40.50.970:FF:000022">
    <property type="entry name" value="2-oxoglutarate ferredoxin oxidoreductase alpha subunit"/>
    <property type="match status" value="1"/>
</dbReference>
<dbReference type="Gene3D" id="3.40.50.970">
    <property type="match status" value="1"/>
</dbReference>
<evidence type="ECO:0000256" key="2">
    <source>
        <dbReference type="ARBA" id="ARBA00052359"/>
    </source>
</evidence>
<evidence type="ECO:0000256" key="7">
    <source>
        <dbReference type="ARBA" id="ARBA00079587"/>
    </source>
</evidence>
<feature type="domain" description="Pyruvate:ferredoxin oxidoreductase core" evidence="9">
    <location>
        <begin position="272"/>
        <end position="366"/>
    </location>
</feature>
<accession>A0A1G5VF62</accession>
<dbReference type="PANTHER" id="PTHR43088">
    <property type="entry name" value="SUBUNIT OF PYRUVATE:FLAVODOXIN OXIDOREDUCTASE-RELATED"/>
    <property type="match status" value="1"/>
</dbReference>
<dbReference type="EC" id="1.2.7.3" evidence="4"/>
<dbReference type="InterPro" id="IPR029061">
    <property type="entry name" value="THDP-binding"/>
</dbReference>
<evidence type="ECO:0000259" key="8">
    <source>
        <dbReference type="Pfam" id="PF01855"/>
    </source>
</evidence>
<dbReference type="OrthoDB" id="31112at2157"/>
<dbReference type="InterPro" id="IPR033412">
    <property type="entry name" value="PFOR_II"/>
</dbReference>
<dbReference type="NCBIfam" id="NF006412">
    <property type="entry name" value="PRK08659.1"/>
    <property type="match status" value="1"/>
</dbReference>
<organism evidence="10 11">
    <name type="scientific">Methanobrevibacter millerae</name>
    <dbReference type="NCBI Taxonomy" id="230361"/>
    <lineage>
        <taxon>Archaea</taxon>
        <taxon>Methanobacteriati</taxon>
        <taxon>Methanobacteriota</taxon>
        <taxon>Methanomada group</taxon>
        <taxon>Methanobacteria</taxon>
        <taxon>Methanobacteriales</taxon>
        <taxon>Methanobacteriaceae</taxon>
        <taxon>Methanobrevibacter</taxon>
    </lineage>
</organism>
<reference evidence="10 11" key="1">
    <citation type="submission" date="2016-10" db="EMBL/GenBank/DDBJ databases">
        <authorList>
            <person name="Varghese N."/>
            <person name="Submissions S."/>
        </authorList>
    </citation>
    <scope>NUCLEOTIDE SEQUENCE [LARGE SCALE GENOMIC DNA]</scope>
    <source>
        <strain evidence="10 11">DSM 16643</strain>
    </source>
</reference>
<comment type="catalytic activity">
    <reaction evidence="2">
        <text>2 oxidized [2Fe-2S]-[ferredoxin] + 2-oxoglutarate + CoA = succinyl-CoA + 2 reduced [2Fe-2S]-[ferredoxin] + CO2 + H(+)</text>
        <dbReference type="Rhea" id="RHEA:17297"/>
        <dbReference type="Rhea" id="RHEA-COMP:10000"/>
        <dbReference type="Rhea" id="RHEA-COMP:10001"/>
        <dbReference type="ChEBI" id="CHEBI:15378"/>
        <dbReference type="ChEBI" id="CHEBI:16526"/>
        <dbReference type="ChEBI" id="CHEBI:16810"/>
        <dbReference type="ChEBI" id="CHEBI:33737"/>
        <dbReference type="ChEBI" id="CHEBI:33738"/>
        <dbReference type="ChEBI" id="CHEBI:57287"/>
        <dbReference type="ChEBI" id="CHEBI:57292"/>
        <dbReference type="EC" id="1.2.7.3"/>
    </reaction>
</comment>
<comment type="subunit">
    <text evidence="3">Heterotetramer of the KorA, KorB, KorC and KorD subunits.</text>
</comment>
<dbReference type="RefSeq" id="WP_149731194.1">
    <property type="nucleotide sequence ID" value="NZ_FMXB01000003.1"/>
</dbReference>
<dbReference type="PANTHER" id="PTHR43088:SF1">
    <property type="entry name" value="SUBUNIT OF PYRUVATE:FLAVODOXIN OXIDOREDUCTASE"/>
    <property type="match status" value="1"/>
</dbReference>